<dbReference type="CDD" id="cd02970">
    <property type="entry name" value="PRX_like2"/>
    <property type="match status" value="1"/>
</dbReference>
<dbReference type="PROSITE" id="PS51352">
    <property type="entry name" value="THIOREDOXIN_2"/>
    <property type="match status" value="1"/>
</dbReference>
<dbReference type="Pfam" id="PF00578">
    <property type="entry name" value="AhpC-TSA"/>
    <property type="match status" value="1"/>
</dbReference>
<evidence type="ECO:0000313" key="11">
    <source>
        <dbReference type="EMBL" id="VAW78072.1"/>
    </source>
</evidence>
<evidence type="ECO:0000256" key="4">
    <source>
        <dbReference type="ARBA" id="ARBA00023002"/>
    </source>
</evidence>
<keyword evidence="2" id="KW-0575">Peroxidase</keyword>
<evidence type="ECO:0000256" key="7">
    <source>
        <dbReference type="ARBA" id="ARBA00032824"/>
    </source>
</evidence>
<evidence type="ECO:0000256" key="5">
    <source>
        <dbReference type="ARBA" id="ARBA00023157"/>
    </source>
</evidence>
<dbReference type="GO" id="GO:0005737">
    <property type="term" value="C:cytoplasm"/>
    <property type="evidence" value="ECO:0007669"/>
    <property type="project" value="TreeGrafter"/>
</dbReference>
<dbReference type="Gene3D" id="3.40.30.10">
    <property type="entry name" value="Glutaredoxin"/>
    <property type="match status" value="1"/>
</dbReference>
<dbReference type="InterPro" id="IPR050924">
    <property type="entry name" value="Peroxiredoxin_BCP/PrxQ"/>
</dbReference>
<evidence type="ECO:0000256" key="2">
    <source>
        <dbReference type="ARBA" id="ARBA00022559"/>
    </source>
</evidence>
<name>A0A3B0YS46_9ZZZZ</name>
<evidence type="ECO:0000256" key="1">
    <source>
        <dbReference type="ARBA" id="ARBA00013017"/>
    </source>
</evidence>
<dbReference type="SUPFAM" id="SSF52833">
    <property type="entry name" value="Thioredoxin-like"/>
    <property type="match status" value="1"/>
</dbReference>
<dbReference type="InterPro" id="IPR000866">
    <property type="entry name" value="AhpC/TSA"/>
</dbReference>
<dbReference type="EMBL" id="UOFL01000143">
    <property type="protein sequence ID" value="VAW78072.1"/>
    <property type="molecule type" value="Genomic_DNA"/>
</dbReference>
<evidence type="ECO:0000256" key="6">
    <source>
        <dbReference type="ARBA" id="ARBA00023284"/>
    </source>
</evidence>
<accession>A0A3B0YS46</accession>
<dbReference type="EC" id="1.11.1.24" evidence="1"/>
<dbReference type="AlphaFoldDB" id="A0A3B0YS46"/>
<reference evidence="11" key="1">
    <citation type="submission" date="2018-06" db="EMBL/GenBank/DDBJ databases">
        <authorList>
            <person name="Zhirakovskaya E."/>
        </authorList>
    </citation>
    <scope>NUCLEOTIDE SEQUENCE</scope>
</reference>
<evidence type="ECO:0000256" key="9">
    <source>
        <dbReference type="ARBA" id="ARBA00049091"/>
    </source>
</evidence>
<evidence type="ECO:0000256" key="8">
    <source>
        <dbReference type="ARBA" id="ARBA00038489"/>
    </source>
</evidence>
<dbReference type="GO" id="GO:0008379">
    <property type="term" value="F:thioredoxin peroxidase activity"/>
    <property type="evidence" value="ECO:0007669"/>
    <property type="project" value="TreeGrafter"/>
</dbReference>
<keyword evidence="5" id="KW-1015">Disulfide bond</keyword>
<sequence>MTLAQEIEALNKTAAENTPAEVSLAFQEAIQSWVSSRVDKNALKIGDKIPPFQLKNSSGELFASDDLLNKMPAVISFYRGGWCPWCSLELKALQKHLDEIKDLNGTLIAISAELPETSLATVENNKLNFNVLSDQNLDVARQFGLVIQLPKNIEDISKNIFGLDFKKINGMDTYELPIPATYVIDINHTIQYAFVDPNFMNRAEPAEVLEVLKKLV</sequence>
<dbReference type="PANTHER" id="PTHR42801:SF7">
    <property type="entry name" value="SLL1159 PROTEIN"/>
    <property type="match status" value="1"/>
</dbReference>
<evidence type="ECO:0000259" key="10">
    <source>
        <dbReference type="PROSITE" id="PS51352"/>
    </source>
</evidence>
<comment type="catalytic activity">
    <reaction evidence="9">
        <text>a hydroperoxide + [thioredoxin]-dithiol = an alcohol + [thioredoxin]-disulfide + H2O</text>
        <dbReference type="Rhea" id="RHEA:62620"/>
        <dbReference type="Rhea" id="RHEA-COMP:10698"/>
        <dbReference type="Rhea" id="RHEA-COMP:10700"/>
        <dbReference type="ChEBI" id="CHEBI:15377"/>
        <dbReference type="ChEBI" id="CHEBI:29950"/>
        <dbReference type="ChEBI" id="CHEBI:30879"/>
        <dbReference type="ChEBI" id="CHEBI:35924"/>
        <dbReference type="ChEBI" id="CHEBI:50058"/>
        <dbReference type="EC" id="1.11.1.24"/>
    </reaction>
</comment>
<keyword evidence="4" id="KW-0560">Oxidoreductase</keyword>
<evidence type="ECO:0000256" key="3">
    <source>
        <dbReference type="ARBA" id="ARBA00022862"/>
    </source>
</evidence>
<dbReference type="GO" id="GO:0045454">
    <property type="term" value="P:cell redox homeostasis"/>
    <property type="evidence" value="ECO:0007669"/>
    <property type="project" value="TreeGrafter"/>
</dbReference>
<keyword evidence="6" id="KW-0676">Redox-active center</keyword>
<gene>
    <name evidence="11" type="ORF">MNBD_GAMMA12-3898</name>
</gene>
<feature type="domain" description="Thioredoxin" evidence="10">
    <location>
        <begin position="43"/>
        <end position="216"/>
    </location>
</feature>
<dbReference type="InterPro" id="IPR036249">
    <property type="entry name" value="Thioredoxin-like_sf"/>
</dbReference>
<keyword evidence="3" id="KW-0049">Antioxidant</keyword>
<dbReference type="PANTHER" id="PTHR42801">
    <property type="entry name" value="THIOREDOXIN-DEPENDENT PEROXIDE REDUCTASE"/>
    <property type="match status" value="1"/>
</dbReference>
<comment type="similarity">
    <text evidence="8">Belongs to the peroxiredoxin family. BCP/PrxQ subfamily.</text>
</comment>
<protein>
    <recommendedName>
        <fullName evidence="1">thioredoxin-dependent peroxiredoxin</fullName>
        <ecNumber evidence="1">1.11.1.24</ecNumber>
    </recommendedName>
    <alternativeName>
        <fullName evidence="7">Thioredoxin peroxidase</fullName>
    </alternativeName>
</protein>
<organism evidence="11">
    <name type="scientific">hydrothermal vent metagenome</name>
    <dbReference type="NCBI Taxonomy" id="652676"/>
    <lineage>
        <taxon>unclassified sequences</taxon>
        <taxon>metagenomes</taxon>
        <taxon>ecological metagenomes</taxon>
    </lineage>
</organism>
<dbReference type="InterPro" id="IPR013766">
    <property type="entry name" value="Thioredoxin_domain"/>
</dbReference>
<proteinExistence type="inferred from homology"/>
<dbReference type="GO" id="GO:0034599">
    <property type="term" value="P:cellular response to oxidative stress"/>
    <property type="evidence" value="ECO:0007669"/>
    <property type="project" value="TreeGrafter"/>
</dbReference>